<keyword evidence="3" id="KW-1185">Reference proteome</keyword>
<sequence>MVKKFVRLAISSEYSRTPIRRQDVSQKVLGPDKRQFKAVFEAAQEALRRTFGMEMVELPQREKVTVRERKAEASREKNTATSTNIWVLASVLPQEFKVPEAIRPPRVPTHETESAYIGLYSFVIATILLSGGTISETRLLAYLKKVDADQTTPIDQTDKLLKRLHREQYIVEIKDSENEIEYRVGPRGKVEVGKTGVAALVRTVYGENAPDDLELRLQRTLDLSNQGPHTRIEDGDTEMNEQ</sequence>
<name>A0A6A6W9Y3_9PEZI</name>
<dbReference type="Pfam" id="PF01454">
    <property type="entry name" value="MAGE"/>
    <property type="match status" value="1"/>
</dbReference>
<feature type="domain" description="MAGE" evidence="1">
    <location>
        <begin position="5"/>
        <end position="197"/>
    </location>
</feature>
<dbReference type="OrthoDB" id="205198at2759"/>
<accession>A0A6A6W9Y3</accession>
<dbReference type="InterPro" id="IPR002190">
    <property type="entry name" value="MHD_dom"/>
</dbReference>
<dbReference type="GO" id="GO:0005634">
    <property type="term" value="C:nucleus"/>
    <property type="evidence" value="ECO:0007669"/>
    <property type="project" value="TreeGrafter"/>
</dbReference>
<dbReference type="EMBL" id="ML996572">
    <property type="protein sequence ID" value="KAF2757911.1"/>
    <property type="molecule type" value="Genomic_DNA"/>
</dbReference>
<dbReference type="InterPro" id="IPR041899">
    <property type="entry name" value="MAGE_WH2"/>
</dbReference>
<evidence type="ECO:0000313" key="2">
    <source>
        <dbReference type="EMBL" id="KAF2757911.1"/>
    </source>
</evidence>
<dbReference type="GeneID" id="54485029"/>
<dbReference type="PANTHER" id="PTHR11736">
    <property type="entry name" value="MELANOMA-ASSOCIATED ANTIGEN MAGE ANTIGEN"/>
    <property type="match status" value="1"/>
</dbReference>
<gene>
    <name evidence="2" type="ORF">EJ05DRAFT_476204</name>
</gene>
<dbReference type="InterPro" id="IPR041898">
    <property type="entry name" value="MAGE_WH1"/>
</dbReference>
<evidence type="ECO:0000313" key="3">
    <source>
        <dbReference type="Proteomes" id="UP000799437"/>
    </source>
</evidence>
<dbReference type="RefSeq" id="XP_033600362.1">
    <property type="nucleotide sequence ID" value="XM_033743975.1"/>
</dbReference>
<protein>
    <submittedName>
        <fullName evidence="2">MAGE-domain-containing protein</fullName>
    </submittedName>
</protein>
<proteinExistence type="predicted"/>
<evidence type="ECO:0000259" key="1">
    <source>
        <dbReference type="SMART" id="SM01373"/>
    </source>
</evidence>
<dbReference type="Gene3D" id="1.10.10.1210">
    <property type="entry name" value="MAGE homology domain, winged helix WH2 motif"/>
    <property type="match status" value="1"/>
</dbReference>
<dbReference type="SMART" id="SM01373">
    <property type="entry name" value="MAGE"/>
    <property type="match status" value="1"/>
</dbReference>
<dbReference type="Gene3D" id="1.10.10.1200">
    <property type="entry name" value="MAGE homology domain, winged helix WH1 motif"/>
    <property type="match status" value="1"/>
</dbReference>
<dbReference type="InterPro" id="IPR037445">
    <property type="entry name" value="MAGE"/>
</dbReference>
<dbReference type="Proteomes" id="UP000799437">
    <property type="component" value="Unassembled WGS sequence"/>
</dbReference>
<dbReference type="GO" id="GO:0006281">
    <property type="term" value="P:DNA repair"/>
    <property type="evidence" value="ECO:0007669"/>
    <property type="project" value="TreeGrafter"/>
</dbReference>
<dbReference type="PANTHER" id="PTHR11736:SF14">
    <property type="entry name" value="NSE3 HOMOLOG, SMC5-SMC6 COMPLEX COMPONENT"/>
    <property type="match status" value="1"/>
</dbReference>
<dbReference type="AlphaFoldDB" id="A0A6A6W9Y3"/>
<reference evidence="2" key="1">
    <citation type="journal article" date="2020" name="Stud. Mycol.">
        <title>101 Dothideomycetes genomes: a test case for predicting lifestyles and emergence of pathogens.</title>
        <authorList>
            <person name="Haridas S."/>
            <person name="Albert R."/>
            <person name="Binder M."/>
            <person name="Bloem J."/>
            <person name="Labutti K."/>
            <person name="Salamov A."/>
            <person name="Andreopoulos B."/>
            <person name="Baker S."/>
            <person name="Barry K."/>
            <person name="Bills G."/>
            <person name="Bluhm B."/>
            <person name="Cannon C."/>
            <person name="Castanera R."/>
            <person name="Culley D."/>
            <person name="Daum C."/>
            <person name="Ezra D."/>
            <person name="Gonzalez J."/>
            <person name="Henrissat B."/>
            <person name="Kuo A."/>
            <person name="Liang C."/>
            <person name="Lipzen A."/>
            <person name="Lutzoni F."/>
            <person name="Magnuson J."/>
            <person name="Mondo S."/>
            <person name="Nolan M."/>
            <person name="Ohm R."/>
            <person name="Pangilinan J."/>
            <person name="Park H.-J."/>
            <person name="Ramirez L."/>
            <person name="Alfaro M."/>
            <person name="Sun H."/>
            <person name="Tritt A."/>
            <person name="Yoshinaga Y."/>
            <person name="Zwiers L.-H."/>
            <person name="Turgeon B."/>
            <person name="Goodwin S."/>
            <person name="Spatafora J."/>
            <person name="Crous P."/>
            <person name="Grigoriev I."/>
        </authorList>
    </citation>
    <scope>NUCLEOTIDE SEQUENCE</scope>
    <source>
        <strain evidence="2">CBS 121739</strain>
    </source>
</reference>
<organism evidence="2 3">
    <name type="scientific">Pseudovirgaria hyperparasitica</name>
    <dbReference type="NCBI Taxonomy" id="470096"/>
    <lineage>
        <taxon>Eukaryota</taxon>
        <taxon>Fungi</taxon>
        <taxon>Dikarya</taxon>
        <taxon>Ascomycota</taxon>
        <taxon>Pezizomycotina</taxon>
        <taxon>Dothideomycetes</taxon>
        <taxon>Dothideomycetes incertae sedis</taxon>
        <taxon>Acrospermales</taxon>
        <taxon>Acrospermaceae</taxon>
        <taxon>Pseudovirgaria</taxon>
    </lineage>
</organism>